<dbReference type="Proteomes" id="UP000661607">
    <property type="component" value="Unassembled WGS sequence"/>
</dbReference>
<dbReference type="EMBL" id="JADBEF010000001">
    <property type="protein sequence ID" value="MBE1561839.1"/>
    <property type="molecule type" value="Genomic_DNA"/>
</dbReference>
<gene>
    <name evidence="1" type="ORF">H4W81_004618</name>
</gene>
<comment type="caution">
    <text evidence="1">The sequence shown here is derived from an EMBL/GenBank/DDBJ whole genome shotgun (WGS) entry which is preliminary data.</text>
</comment>
<name>A0ABR9KIM4_9ACTN</name>
<sequence length="47" mass="4836">MKAVTSAGNASSIAFHRRMGFAVGAPVPGYDGPGTELVLFERVLEGA</sequence>
<evidence type="ECO:0000313" key="2">
    <source>
        <dbReference type="Proteomes" id="UP000661607"/>
    </source>
</evidence>
<keyword evidence="2" id="KW-1185">Reference proteome</keyword>
<dbReference type="SUPFAM" id="SSF55729">
    <property type="entry name" value="Acyl-CoA N-acyltransferases (Nat)"/>
    <property type="match status" value="1"/>
</dbReference>
<proteinExistence type="predicted"/>
<dbReference type="RefSeq" id="WP_192776693.1">
    <property type="nucleotide sequence ID" value="NZ_BAAASY010000011.1"/>
</dbReference>
<organism evidence="1 2">
    <name type="scientific">Nonomuraea africana</name>
    <dbReference type="NCBI Taxonomy" id="46171"/>
    <lineage>
        <taxon>Bacteria</taxon>
        <taxon>Bacillati</taxon>
        <taxon>Actinomycetota</taxon>
        <taxon>Actinomycetes</taxon>
        <taxon>Streptosporangiales</taxon>
        <taxon>Streptosporangiaceae</taxon>
        <taxon>Nonomuraea</taxon>
    </lineage>
</organism>
<accession>A0ABR9KIM4</accession>
<evidence type="ECO:0000313" key="1">
    <source>
        <dbReference type="EMBL" id="MBE1561839.1"/>
    </source>
</evidence>
<dbReference type="InterPro" id="IPR016181">
    <property type="entry name" value="Acyl_CoA_acyltransferase"/>
</dbReference>
<reference evidence="1 2" key="1">
    <citation type="submission" date="2020-10" db="EMBL/GenBank/DDBJ databases">
        <title>Sequencing the genomes of 1000 actinobacteria strains.</title>
        <authorList>
            <person name="Klenk H.-P."/>
        </authorList>
    </citation>
    <scope>NUCLEOTIDE SEQUENCE [LARGE SCALE GENOMIC DNA]</scope>
    <source>
        <strain evidence="1 2">DSM 43748</strain>
    </source>
</reference>
<protein>
    <submittedName>
        <fullName evidence="1">L-amino acid N-acyltransferase YncA</fullName>
    </submittedName>
</protein>